<name>A0A4S1CAE2_9BACT</name>
<dbReference type="EMBL" id="SRSC01000005">
    <property type="protein sequence ID" value="TGU70274.1"/>
    <property type="molecule type" value="Genomic_DNA"/>
</dbReference>
<sequence length="287" mass="31724">MRTPIPYMLLFFIMLVSPRLAEALDVLILQSGRSPVYTDALRGLHGAAKLDSKTLVLSDYSDVDVQRLVREERPRLLIALGDRALNECRKTREVPVLALLSLALTQRAVPDHIGGIAMTAAPEHYLELFAQMRAKRVGVLYDPRLSGLYVKRALAEAEGYGVTIVTETLRNPRDLQGKLEKLKGDIDLLWLLPDSTAITTVNLEALLVFSMTQAVPAVSFTGQYVKNGAAVALDIDPHDMGGQAGEMAQSLLRSSWGHRVPIVDPRKVRLQVNESVLRKLHLKPPSH</sequence>
<dbReference type="Gene3D" id="3.40.50.2300">
    <property type="match status" value="2"/>
</dbReference>
<keyword evidence="2" id="KW-1185">Reference proteome</keyword>
<comment type="caution">
    <text evidence="1">The sequence shown here is derived from an EMBL/GenBank/DDBJ whole genome shotgun (WGS) entry which is preliminary data.</text>
</comment>
<dbReference type="RefSeq" id="WP_135872669.1">
    <property type="nucleotide sequence ID" value="NZ_SRSC01000005.1"/>
</dbReference>
<dbReference type="InterPro" id="IPR007487">
    <property type="entry name" value="ABC_transpt-TYRBP-like"/>
</dbReference>
<dbReference type="Pfam" id="PF04392">
    <property type="entry name" value="ABC_sub_bind"/>
    <property type="match status" value="1"/>
</dbReference>
<dbReference type="PANTHER" id="PTHR35271">
    <property type="entry name" value="ABC TRANSPORTER, SUBSTRATE-BINDING LIPOPROTEIN-RELATED"/>
    <property type="match status" value="1"/>
</dbReference>
<accession>A0A4S1CAE2</accession>
<evidence type="ECO:0000313" key="1">
    <source>
        <dbReference type="EMBL" id="TGU70274.1"/>
    </source>
</evidence>
<gene>
    <name evidence="1" type="ORF">E4633_18935</name>
</gene>
<dbReference type="AlphaFoldDB" id="A0A4S1CAE2"/>
<evidence type="ECO:0000313" key="2">
    <source>
        <dbReference type="Proteomes" id="UP000306416"/>
    </source>
</evidence>
<dbReference type="PANTHER" id="PTHR35271:SF1">
    <property type="entry name" value="ABC TRANSPORTER, SUBSTRATE-BINDING LIPOPROTEIN"/>
    <property type="match status" value="1"/>
</dbReference>
<organism evidence="1 2">
    <name type="scientific">Geomonas terrae</name>
    <dbReference type="NCBI Taxonomy" id="2562681"/>
    <lineage>
        <taxon>Bacteria</taxon>
        <taxon>Pseudomonadati</taxon>
        <taxon>Thermodesulfobacteriota</taxon>
        <taxon>Desulfuromonadia</taxon>
        <taxon>Geobacterales</taxon>
        <taxon>Geobacteraceae</taxon>
        <taxon>Geomonas</taxon>
    </lineage>
</organism>
<protein>
    <submittedName>
        <fullName evidence="1">ABC transporter substrate-binding protein</fullName>
    </submittedName>
</protein>
<dbReference type="Proteomes" id="UP000306416">
    <property type="component" value="Unassembled WGS sequence"/>
</dbReference>
<proteinExistence type="predicted"/>
<reference evidence="1 2" key="1">
    <citation type="submission" date="2019-04" db="EMBL/GenBank/DDBJ databases">
        <title>Geobacter oryzae sp. nov., ferric-reducing bacteria isolated from paddy soil.</title>
        <authorList>
            <person name="Xu Z."/>
            <person name="Masuda Y."/>
            <person name="Itoh H."/>
            <person name="Senoo K."/>
        </authorList>
    </citation>
    <scope>NUCLEOTIDE SEQUENCE [LARGE SCALE GENOMIC DNA]</scope>
    <source>
        <strain evidence="1 2">Red111</strain>
    </source>
</reference>